<dbReference type="Pfam" id="PF13091">
    <property type="entry name" value="PLDc_2"/>
    <property type="match status" value="1"/>
</dbReference>
<dbReference type="PANTHER" id="PTHR47396:SF1">
    <property type="entry name" value="ATP-DEPENDENT HELICASE IRC3-RELATED"/>
    <property type="match status" value="1"/>
</dbReference>
<dbReference type="InterPro" id="IPR014001">
    <property type="entry name" value="Helicase_ATP-bd"/>
</dbReference>
<accession>A0A061CPJ8</accession>
<dbReference type="Pfam" id="PF26350">
    <property type="entry name" value="DUF8090"/>
    <property type="match status" value="1"/>
</dbReference>
<evidence type="ECO:0000259" key="1">
    <source>
        <dbReference type="PROSITE" id="PS50035"/>
    </source>
</evidence>
<dbReference type="InterPro" id="IPR001650">
    <property type="entry name" value="Helicase_C-like"/>
</dbReference>
<dbReference type="GO" id="GO:0016787">
    <property type="term" value="F:hydrolase activity"/>
    <property type="evidence" value="ECO:0007669"/>
    <property type="project" value="InterPro"/>
</dbReference>
<dbReference type="PROSITE" id="PS51192">
    <property type="entry name" value="HELICASE_ATP_BIND_1"/>
    <property type="match status" value="1"/>
</dbReference>
<dbReference type="RefSeq" id="WP_016396049.1">
    <property type="nucleotide sequence ID" value="NZ_CP046131.1"/>
</dbReference>
<dbReference type="PANTHER" id="PTHR47396">
    <property type="entry name" value="TYPE I RESTRICTION ENZYME ECOKI R PROTEIN"/>
    <property type="match status" value="1"/>
</dbReference>
<dbReference type="CDD" id="cd09204">
    <property type="entry name" value="PLDc_N_DEXD_b2"/>
    <property type="match status" value="1"/>
</dbReference>
<dbReference type="SMART" id="SM00490">
    <property type="entry name" value="HELICc"/>
    <property type="match status" value="1"/>
</dbReference>
<dbReference type="Gene3D" id="3.30.870.10">
    <property type="entry name" value="Endonuclease Chain A"/>
    <property type="match status" value="1"/>
</dbReference>
<dbReference type="Pfam" id="PF00271">
    <property type="entry name" value="Helicase_C"/>
    <property type="match status" value="1"/>
</dbReference>
<dbReference type="InterPro" id="IPR001736">
    <property type="entry name" value="PLipase_D/transphosphatidylase"/>
</dbReference>
<proteinExistence type="predicted"/>
<sequence length="921" mass="103276">MELSPLSPPRLVSNQQENIWQTLRRQLLTCQSFTWAVAFITADMLPPFKLVMEDLQASGVRGTIITGTYLAFNQPRVFAELLKISNLTVRIVDGPFHAKGYLFDHGDWQTAVIGSANFTRSALLANQEWCLKVDSQTDSALPRQLAAALADLTGKSQPLTYTWLADYEKSWQPPAKPVLHVKQEKIVPNQMQAAALENLQALVKSGARRALVVSATGTGKTYLAALAVKDFVPRRFLYLVHREEIARKALETFKKVIDGKDSDFALLTGTSHQQARYTFATIQTVSQDQFLASQAADFYDYILIDEAHRSAAPSYQKVLSHFSPAFCLGLTATPERMDQQDIFALFDYNLAYEIRLADALESKMLTPFHYIGIRDYEIDGQTSDDFSDLRWLGAKKRVSYLLKELDYYGYSGPRPCGLVFCSRQEEARQLAEAFTQQGQPAQALTNQDSPAVRRQAVKDLESGRLHYLVTVDLFNEGVDIPALNQIVMLRATQSATVFIQQLGRGLRLYPGQDFVTVLDFIGNYQNNYLIPLALAGKKLSRDQLKYQLQTVSFAGLSTINFSQIASQEILASLDKVKLDSLKQLREAYADLAQQLGRPPLLLDFAKKGQVSPRLWLDNKSLPHYGAFLEKMGQPCQLSSYESQVLSFVTKELAPGQRPHELLLLQALLPKGQISQTDFQALLKNYGAYDSPALEKSLEAILSLDFYDVKSGSTSQKAKYGGEPVACLKDGCWSLNPQIVQASPDFLRLFKDAVETGLFLAKEKDPAQDFTLYAAYDRKEVCRLLNWPLDVSRPMYGYRLSGNVCPVFITYQKTDQEQRNARYDNQARGQRLAWYTRTPRHLSSPEVQQLLRGTESGQQVTRIPVFVKRADAYGPKFYYLGSAKIDPATVREVNLKGKSAVGLDLVLPDPLPAKIADQLFSN</sequence>
<evidence type="ECO:0000313" key="4">
    <source>
        <dbReference type="EMBL" id="AZA15272.1"/>
    </source>
</evidence>
<dbReference type="InterPro" id="IPR058403">
    <property type="entry name" value="DUF8090"/>
</dbReference>
<dbReference type="PROSITE" id="PS50035">
    <property type="entry name" value="PLD"/>
    <property type="match status" value="1"/>
</dbReference>
<dbReference type="AlphaFoldDB" id="A0A061CPJ8"/>
<protein>
    <submittedName>
        <fullName evidence="4">DUF3427 domain-containing protein</fullName>
    </submittedName>
</protein>
<dbReference type="InterPro" id="IPR021835">
    <property type="entry name" value="DUF3427"/>
</dbReference>
<feature type="domain" description="Helicase C-terminal" evidence="3">
    <location>
        <begin position="393"/>
        <end position="552"/>
    </location>
</feature>
<dbReference type="GO" id="GO:0003677">
    <property type="term" value="F:DNA binding"/>
    <property type="evidence" value="ECO:0007669"/>
    <property type="project" value="InterPro"/>
</dbReference>
<dbReference type="CDD" id="cd18799">
    <property type="entry name" value="SF2_C_EcoAI-like"/>
    <property type="match status" value="1"/>
</dbReference>
<dbReference type="InterPro" id="IPR050742">
    <property type="entry name" value="Helicase_Restrict-Modif_Enz"/>
</dbReference>
<feature type="domain" description="Helicase ATP-binding" evidence="2">
    <location>
        <begin position="201"/>
        <end position="352"/>
    </location>
</feature>
<evidence type="ECO:0000259" key="3">
    <source>
        <dbReference type="PROSITE" id="PS51194"/>
    </source>
</evidence>
<dbReference type="EMBL" id="CP031023">
    <property type="protein sequence ID" value="AZA15272.1"/>
    <property type="molecule type" value="Genomic_DNA"/>
</dbReference>
<dbReference type="Pfam" id="PF04851">
    <property type="entry name" value="ResIII"/>
    <property type="match status" value="1"/>
</dbReference>
<dbReference type="SUPFAM" id="SSF56024">
    <property type="entry name" value="Phospholipase D/nuclease"/>
    <property type="match status" value="1"/>
</dbReference>
<reference evidence="4" key="1">
    <citation type="submission" date="2018-07" db="EMBL/GenBank/DDBJ databases">
        <authorList>
            <person name="Somerville V."/>
        </authorList>
    </citation>
    <scope>NUCLEOTIDE SEQUENCE</scope>
    <source>
        <strain evidence="4">NWC_2_2</strain>
    </source>
</reference>
<dbReference type="SMART" id="SM00487">
    <property type="entry name" value="DEXDc"/>
    <property type="match status" value="1"/>
</dbReference>
<dbReference type="GO" id="GO:0005524">
    <property type="term" value="F:ATP binding"/>
    <property type="evidence" value="ECO:0007669"/>
    <property type="project" value="InterPro"/>
</dbReference>
<gene>
    <name evidence="4" type="ORF">DQL93_00185</name>
</gene>
<dbReference type="InterPro" id="IPR025202">
    <property type="entry name" value="PLD-like_dom"/>
</dbReference>
<dbReference type="PROSITE" id="PS51194">
    <property type="entry name" value="HELICASE_CTER"/>
    <property type="match status" value="1"/>
</dbReference>
<dbReference type="Gene3D" id="3.40.50.300">
    <property type="entry name" value="P-loop containing nucleotide triphosphate hydrolases"/>
    <property type="match status" value="2"/>
</dbReference>
<organism evidence="4">
    <name type="scientific">Lactobacillus delbrueckii subsp. lactis</name>
    <dbReference type="NCBI Taxonomy" id="29397"/>
    <lineage>
        <taxon>Bacteria</taxon>
        <taxon>Bacillati</taxon>
        <taxon>Bacillota</taxon>
        <taxon>Bacilli</taxon>
        <taxon>Lactobacillales</taxon>
        <taxon>Lactobacillaceae</taxon>
        <taxon>Lactobacillus</taxon>
    </lineage>
</organism>
<dbReference type="SUPFAM" id="SSF52540">
    <property type="entry name" value="P-loop containing nucleoside triphosphate hydrolases"/>
    <property type="match status" value="1"/>
</dbReference>
<name>A0A061CPJ8_LACDL</name>
<dbReference type="CDD" id="cd18032">
    <property type="entry name" value="DEXHc_RE_I_III_res"/>
    <property type="match status" value="1"/>
</dbReference>
<dbReference type="GO" id="GO:0006793">
    <property type="term" value="P:phosphorus metabolic process"/>
    <property type="evidence" value="ECO:0007669"/>
    <property type="project" value="UniProtKB-ARBA"/>
</dbReference>
<dbReference type="Pfam" id="PF11907">
    <property type="entry name" value="DUF3427"/>
    <property type="match status" value="1"/>
</dbReference>
<dbReference type="InterPro" id="IPR027417">
    <property type="entry name" value="P-loop_NTPase"/>
</dbReference>
<feature type="domain" description="PLD phosphodiesterase" evidence="1">
    <location>
        <begin position="92"/>
        <end position="122"/>
    </location>
</feature>
<dbReference type="GO" id="GO:0005829">
    <property type="term" value="C:cytosol"/>
    <property type="evidence" value="ECO:0007669"/>
    <property type="project" value="TreeGrafter"/>
</dbReference>
<evidence type="ECO:0000259" key="2">
    <source>
        <dbReference type="PROSITE" id="PS51192"/>
    </source>
</evidence>
<dbReference type="InterPro" id="IPR006935">
    <property type="entry name" value="Helicase/UvrB_N"/>
</dbReference>